<dbReference type="Proteomes" id="UP000027222">
    <property type="component" value="Unassembled WGS sequence"/>
</dbReference>
<dbReference type="AlphaFoldDB" id="A0A067TD04"/>
<feature type="region of interest" description="Disordered" evidence="1">
    <location>
        <begin position="886"/>
        <end position="946"/>
    </location>
</feature>
<feature type="compositionally biased region" description="Acidic residues" evidence="1">
    <location>
        <begin position="916"/>
        <end position="931"/>
    </location>
</feature>
<dbReference type="Pfam" id="PF18758">
    <property type="entry name" value="KDZ"/>
    <property type="match status" value="1"/>
</dbReference>
<gene>
    <name evidence="2" type="ORF">GALMADRAFT_241624</name>
</gene>
<feature type="region of interest" description="Disordered" evidence="1">
    <location>
        <begin position="310"/>
        <end position="344"/>
    </location>
</feature>
<evidence type="ECO:0000313" key="3">
    <source>
        <dbReference type="Proteomes" id="UP000027222"/>
    </source>
</evidence>
<dbReference type="PANTHER" id="PTHR33096:SF1">
    <property type="entry name" value="CXC1-LIKE CYSTEINE CLUSTER ASSOCIATED WITH KDZ TRANSPOSASES DOMAIN-CONTAINING PROTEIN"/>
    <property type="match status" value="1"/>
</dbReference>
<sequence length="946" mass="107934">MTDTSLGDLPDAAAVNAPDGNSEEDWQPVDDFLDNDTAFTEAMRETYHHTHTRRVYRDSRTWRQRLERQQANWQLLLESLTAAFLKWKYPDLPSGPTLPSDTDISMDIDDATDVDPVSYDFTIDCVDLYSLSSSIHVARSSSMTAHVAMVLQGFLPTSPVDPTLAVSIKTLELFRRLRNRKASLSVEAYAKVLCDLYAIPYHRRYRKALSDTFDVYLTILQRVDAQVVKILGRDSPNWRVKNACPACCYELKDEPYLRYRRMLAMDGNNSLKRIRQVGSRETADVRVFDSDYFLSHDFVNQYADEVKRKVSAKDKPVVPEDVPAPPDSDDEPAPGDPTDGAQLEPCADNWKASQAEELSRMWSIYEETGNFVAACRHGLILWVIDMVRSGELAKYPLAVVACAIKILGDRNLVGYDIGCSFTATLNSSSLGDVFKASLSRCCVNAFHGYSHNYLCQAQHHPNNIKGMGLEDLEGMERIFSGSNQLANVLRYATAYRRRLLIDLYVRQWDEDKYENLGIFIFNNYVQALKIIKEDSYALEHAMESLNIAGTAELDKWQAEELEYLRNLGKEEDYDVMAVAYVERLQELDDVNRRYDNTSATFMIETPAEYGSATASQPLNTYSSELSRTRRLETERRYADERRQAVLKEVVEMEVRLSITTRWHPATPEYINAVQYLGRRTYEKALDQLQKLVVQRLFELHKMNQSQNGYQMRSHIAKALQKRSKAIQRAVKLYNAAASALNPPRPTIDWNTVSHYKFLEEFPLLRNTSQELSGKRWSQPAVRETMKQWQRICRAREEVIRCNVEVRRLHTSILDEAQSFCEILVRSATLGPIHGAVKDFITRRTRVNVRLLQKIDQIYNLEDFSGEGKPGVRKANDDEIDIANRSTVPNAEISGNQVGDTRISELPIPPAPHLDAQENENDEGGESEDEDTREGVLNLLDFVSDLP</sequence>
<name>A0A067TD04_GALM3</name>
<evidence type="ECO:0000313" key="2">
    <source>
        <dbReference type="EMBL" id="KDR81011.1"/>
    </source>
</evidence>
<accession>A0A067TD04</accession>
<feature type="compositionally biased region" description="Polar residues" evidence="1">
    <location>
        <begin position="886"/>
        <end position="898"/>
    </location>
</feature>
<feature type="region of interest" description="Disordered" evidence="1">
    <location>
        <begin position="1"/>
        <end position="29"/>
    </location>
</feature>
<dbReference type="OrthoDB" id="2505969at2759"/>
<organism evidence="2 3">
    <name type="scientific">Galerina marginata (strain CBS 339.88)</name>
    <dbReference type="NCBI Taxonomy" id="685588"/>
    <lineage>
        <taxon>Eukaryota</taxon>
        <taxon>Fungi</taxon>
        <taxon>Dikarya</taxon>
        <taxon>Basidiomycota</taxon>
        <taxon>Agaricomycotina</taxon>
        <taxon>Agaricomycetes</taxon>
        <taxon>Agaricomycetidae</taxon>
        <taxon>Agaricales</taxon>
        <taxon>Agaricineae</taxon>
        <taxon>Strophariaceae</taxon>
        <taxon>Galerina</taxon>
    </lineage>
</organism>
<dbReference type="STRING" id="685588.A0A067TD04"/>
<dbReference type="PANTHER" id="PTHR33096">
    <property type="entry name" value="CXC2 DOMAIN-CONTAINING PROTEIN"/>
    <property type="match status" value="1"/>
</dbReference>
<keyword evidence="3" id="KW-1185">Reference proteome</keyword>
<evidence type="ECO:0008006" key="4">
    <source>
        <dbReference type="Google" id="ProtNLM"/>
    </source>
</evidence>
<dbReference type="InterPro" id="IPR040521">
    <property type="entry name" value="KDZ"/>
</dbReference>
<reference evidence="3" key="1">
    <citation type="journal article" date="2014" name="Proc. Natl. Acad. Sci. U.S.A.">
        <title>Extensive sampling of basidiomycete genomes demonstrates inadequacy of the white-rot/brown-rot paradigm for wood decay fungi.</title>
        <authorList>
            <person name="Riley R."/>
            <person name="Salamov A.A."/>
            <person name="Brown D.W."/>
            <person name="Nagy L.G."/>
            <person name="Floudas D."/>
            <person name="Held B.W."/>
            <person name="Levasseur A."/>
            <person name="Lombard V."/>
            <person name="Morin E."/>
            <person name="Otillar R."/>
            <person name="Lindquist E.A."/>
            <person name="Sun H."/>
            <person name="LaButti K.M."/>
            <person name="Schmutz J."/>
            <person name="Jabbour D."/>
            <person name="Luo H."/>
            <person name="Baker S.E."/>
            <person name="Pisabarro A.G."/>
            <person name="Walton J.D."/>
            <person name="Blanchette R.A."/>
            <person name="Henrissat B."/>
            <person name="Martin F."/>
            <person name="Cullen D."/>
            <person name="Hibbett D.S."/>
            <person name="Grigoriev I.V."/>
        </authorList>
    </citation>
    <scope>NUCLEOTIDE SEQUENCE [LARGE SCALE GENOMIC DNA]</scope>
    <source>
        <strain evidence="3">CBS 339.88</strain>
    </source>
</reference>
<dbReference type="EMBL" id="KL142371">
    <property type="protein sequence ID" value="KDR81011.1"/>
    <property type="molecule type" value="Genomic_DNA"/>
</dbReference>
<dbReference type="HOGENOM" id="CLU_013084_2_0_1"/>
<proteinExistence type="predicted"/>
<evidence type="ECO:0000256" key="1">
    <source>
        <dbReference type="SAM" id="MobiDB-lite"/>
    </source>
</evidence>
<protein>
    <recommendedName>
        <fullName evidence="4">CxC1-like cysteine cluster associated with KDZ transposases domain-containing protein</fullName>
    </recommendedName>
</protein>